<sequence>MVLIIAVILIVQILLSLAATWLLMNQETFT</sequence>
<proteinExistence type="predicted"/>
<evidence type="ECO:0000313" key="1">
    <source>
        <dbReference type="EMBL" id="MBX02176.1"/>
    </source>
</evidence>
<reference evidence="1" key="1">
    <citation type="submission" date="2018-02" db="EMBL/GenBank/DDBJ databases">
        <title>Rhizophora mucronata_Transcriptome.</title>
        <authorList>
            <person name="Meera S.P."/>
            <person name="Sreeshan A."/>
            <person name="Augustine A."/>
        </authorList>
    </citation>
    <scope>NUCLEOTIDE SEQUENCE</scope>
    <source>
        <tissue evidence="1">Leaf</tissue>
    </source>
</reference>
<dbReference type="AlphaFoldDB" id="A0A2P2K900"/>
<dbReference type="EMBL" id="GGEC01021692">
    <property type="protein sequence ID" value="MBX02176.1"/>
    <property type="molecule type" value="Transcribed_RNA"/>
</dbReference>
<name>A0A2P2K900_RHIMU</name>
<accession>A0A2P2K900</accession>
<protein>
    <submittedName>
        <fullName evidence="1">Uncharacterized protein</fullName>
    </submittedName>
</protein>
<organism evidence="1">
    <name type="scientific">Rhizophora mucronata</name>
    <name type="common">Asiatic mangrove</name>
    <dbReference type="NCBI Taxonomy" id="61149"/>
    <lineage>
        <taxon>Eukaryota</taxon>
        <taxon>Viridiplantae</taxon>
        <taxon>Streptophyta</taxon>
        <taxon>Embryophyta</taxon>
        <taxon>Tracheophyta</taxon>
        <taxon>Spermatophyta</taxon>
        <taxon>Magnoliopsida</taxon>
        <taxon>eudicotyledons</taxon>
        <taxon>Gunneridae</taxon>
        <taxon>Pentapetalae</taxon>
        <taxon>rosids</taxon>
        <taxon>fabids</taxon>
        <taxon>Malpighiales</taxon>
        <taxon>Rhizophoraceae</taxon>
        <taxon>Rhizophora</taxon>
    </lineage>
</organism>